<keyword evidence="3 5" id="KW-1133">Transmembrane helix</keyword>
<name>A0AAF3E8Z7_9BILA</name>
<evidence type="ECO:0000259" key="6">
    <source>
        <dbReference type="PROSITE" id="PS50262"/>
    </source>
</evidence>
<reference evidence="8" key="1">
    <citation type="submission" date="2024-02" db="UniProtKB">
        <authorList>
            <consortium name="WormBaseParasite"/>
        </authorList>
    </citation>
    <scope>IDENTIFICATION</scope>
</reference>
<dbReference type="InterPro" id="IPR019427">
    <property type="entry name" value="7TM_GPCR_serpentine_rcpt_Srw"/>
</dbReference>
<dbReference type="PROSITE" id="PS50262">
    <property type="entry name" value="G_PROTEIN_RECEP_F1_2"/>
    <property type="match status" value="1"/>
</dbReference>
<dbReference type="CDD" id="cd14978">
    <property type="entry name" value="7tmA_FMRFamide_R-like"/>
    <property type="match status" value="1"/>
</dbReference>
<feature type="transmembrane region" description="Helical" evidence="5">
    <location>
        <begin position="220"/>
        <end position="247"/>
    </location>
</feature>
<comment type="subcellular location">
    <subcellularLocation>
        <location evidence="1">Membrane</location>
    </subcellularLocation>
</comment>
<keyword evidence="4 5" id="KW-0472">Membrane</keyword>
<organism evidence="7 8">
    <name type="scientific">Mesorhabditis belari</name>
    <dbReference type="NCBI Taxonomy" id="2138241"/>
    <lineage>
        <taxon>Eukaryota</taxon>
        <taxon>Metazoa</taxon>
        <taxon>Ecdysozoa</taxon>
        <taxon>Nematoda</taxon>
        <taxon>Chromadorea</taxon>
        <taxon>Rhabditida</taxon>
        <taxon>Rhabditina</taxon>
        <taxon>Rhabditomorpha</taxon>
        <taxon>Rhabditoidea</taxon>
        <taxon>Rhabditidae</taxon>
        <taxon>Mesorhabditinae</taxon>
        <taxon>Mesorhabditis</taxon>
    </lineage>
</organism>
<evidence type="ECO:0000313" key="7">
    <source>
        <dbReference type="Proteomes" id="UP000887575"/>
    </source>
</evidence>
<sequence length="387" mass="44232">MTVCDGDPPLFDLTSNGTKAFLQQLANFQDSYSAVHRWLCVMICMLGIVLNTAHIFVLSRKQMRIFAINSILCVMAVCDVVTMISYLIYIVRFKILDNDAHQMGYPYIWLIFLMYHVVASIALHTVSLYLSVIMAYIRWTALDRLDSKWVRSRSVGHIFFFTCLVVAAVSIPTLMVHRIVPVKEVLPPDFGYNYSLDGLYTVTLDEQVLAHGCLLFKINLWITGICFKAFPCFLLFWFTCALIHKLCEMSEKRRRLRGTDPPSGSVEWSTMNAYSTINNARKKKLAVDKTTVMLIIMLTVFLCTELPQGLLVILNAIYTTHVHYYVYLNLGEVLDLLSLVNCNVGFVLYCFMSSRYRATFRAVFLTPLTRPANSNTYTLHSFKALIT</sequence>
<dbReference type="WBParaSite" id="MBELARI_LOCUS10387">
    <property type="protein sequence ID" value="MBELARI_LOCUS10387"/>
    <property type="gene ID" value="MBELARI_LOCUS10387"/>
</dbReference>
<evidence type="ECO:0000256" key="5">
    <source>
        <dbReference type="SAM" id="Phobius"/>
    </source>
</evidence>
<feature type="transmembrane region" description="Helical" evidence="5">
    <location>
        <begin position="324"/>
        <end position="351"/>
    </location>
</feature>
<evidence type="ECO:0000256" key="4">
    <source>
        <dbReference type="ARBA" id="ARBA00023136"/>
    </source>
</evidence>
<evidence type="ECO:0000256" key="3">
    <source>
        <dbReference type="ARBA" id="ARBA00022989"/>
    </source>
</evidence>
<dbReference type="Proteomes" id="UP000887575">
    <property type="component" value="Unassembled WGS sequence"/>
</dbReference>
<evidence type="ECO:0000256" key="2">
    <source>
        <dbReference type="ARBA" id="ARBA00022692"/>
    </source>
</evidence>
<dbReference type="PANTHER" id="PTHR46273">
    <property type="entry name" value="MYOSUPPRESSIN RECEPTOR 1, ISOFORM B-RELATED"/>
    <property type="match status" value="1"/>
</dbReference>
<feature type="transmembrane region" description="Helical" evidence="5">
    <location>
        <begin position="35"/>
        <end position="58"/>
    </location>
</feature>
<accession>A0AAF3E8Z7</accession>
<dbReference type="GO" id="GO:0008528">
    <property type="term" value="F:G protein-coupled peptide receptor activity"/>
    <property type="evidence" value="ECO:0007669"/>
    <property type="project" value="InterPro"/>
</dbReference>
<dbReference type="Pfam" id="PF10324">
    <property type="entry name" value="7TM_GPCR_Srw"/>
    <property type="match status" value="1"/>
</dbReference>
<keyword evidence="7" id="KW-1185">Reference proteome</keyword>
<dbReference type="SUPFAM" id="SSF81321">
    <property type="entry name" value="Family A G protein-coupled receptor-like"/>
    <property type="match status" value="1"/>
</dbReference>
<dbReference type="GO" id="GO:0005886">
    <property type="term" value="C:plasma membrane"/>
    <property type="evidence" value="ECO:0007669"/>
    <property type="project" value="TreeGrafter"/>
</dbReference>
<feature type="transmembrane region" description="Helical" evidence="5">
    <location>
        <begin position="65"/>
        <end position="88"/>
    </location>
</feature>
<dbReference type="AlphaFoldDB" id="A0AAF3E8Z7"/>
<proteinExistence type="predicted"/>
<dbReference type="InterPro" id="IPR017452">
    <property type="entry name" value="GPCR_Rhodpsn_7TM"/>
</dbReference>
<protein>
    <recommendedName>
        <fullName evidence="6">G-protein coupled receptors family 1 profile domain-containing protein</fullName>
    </recommendedName>
</protein>
<feature type="transmembrane region" description="Helical" evidence="5">
    <location>
        <begin position="291"/>
        <end position="318"/>
    </location>
</feature>
<dbReference type="PANTHER" id="PTHR46273:SF9">
    <property type="entry name" value="G-PROTEIN COUPLED RECEPTORS FAMILY 1 PROFILE DOMAIN-CONTAINING PROTEIN"/>
    <property type="match status" value="1"/>
</dbReference>
<feature type="transmembrane region" description="Helical" evidence="5">
    <location>
        <begin position="108"/>
        <end position="137"/>
    </location>
</feature>
<dbReference type="InterPro" id="IPR053219">
    <property type="entry name" value="GPCR_Dmsr-1"/>
</dbReference>
<feature type="domain" description="G-protein coupled receptors family 1 profile" evidence="6">
    <location>
        <begin position="50"/>
        <end position="349"/>
    </location>
</feature>
<dbReference type="Gene3D" id="1.20.1070.10">
    <property type="entry name" value="Rhodopsin 7-helix transmembrane proteins"/>
    <property type="match status" value="1"/>
</dbReference>
<evidence type="ECO:0000256" key="1">
    <source>
        <dbReference type="ARBA" id="ARBA00004370"/>
    </source>
</evidence>
<feature type="transmembrane region" description="Helical" evidence="5">
    <location>
        <begin position="158"/>
        <end position="180"/>
    </location>
</feature>
<keyword evidence="2 5" id="KW-0812">Transmembrane</keyword>
<evidence type="ECO:0000313" key="8">
    <source>
        <dbReference type="WBParaSite" id="MBELARI_LOCUS10387"/>
    </source>
</evidence>